<keyword evidence="1" id="KW-0863">Zinc-finger</keyword>
<gene>
    <name evidence="4" type="ORF">MsAm2_05230</name>
</gene>
<keyword evidence="1" id="KW-0862">Zinc</keyword>
<accession>A0AA96VHT3</accession>
<comment type="similarity">
    <text evidence="1">Belongs to the Nre family.</text>
</comment>
<evidence type="ECO:0000256" key="1">
    <source>
        <dbReference type="HAMAP-Rule" id="MF_02096"/>
    </source>
</evidence>
<dbReference type="Proteomes" id="UP001304970">
    <property type="component" value="Chromosome"/>
</dbReference>
<feature type="zinc finger region" description="C4-type" evidence="1">
    <location>
        <begin position="4"/>
        <end position="18"/>
    </location>
</feature>
<dbReference type="InterPro" id="IPR006979">
    <property type="entry name" value="Nre_C"/>
</dbReference>
<dbReference type="GO" id="GO:0008270">
    <property type="term" value="F:zinc ion binding"/>
    <property type="evidence" value="ECO:0007669"/>
    <property type="project" value="UniProtKB-UniRule"/>
</dbReference>
<organism evidence="4 5">
    <name type="scientific">Methanolapillus ohkumae</name>
    <dbReference type="NCBI Taxonomy" id="3028298"/>
    <lineage>
        <taxon>Archaea</taxon>
        <taxon>Methanobacteriati</taxon>
        <taxon>Methanobacteriota</taxon>
        <taxon>Stenosarchaea group</taxon>
        <taxon>Methanomicrobia</taxon>
        <taxon>Methanosarcinales</taxon>
        <taxon>Methanosarcinaceae</taxon>
        <taxon>Methanolapillus</taxon>
    </lineage>
</organism>
<keyword evidence="5" id="KW-1185">Reference proteome</keyword>
<dbReference type="EMBL" id="CP131061">
    <property type="protein sequence ID" value="WNY26747.1"/>
    <property type="molecule type" value="Genomic_DNA"/>
</dbReference>
<reference evidence="4 5" key="1">
    <citation type="submission" date="2023-07" db="EMBL/GenBank/DDBJ databases">
        <title>Closed genome sequence of Methanosarcinaceae archaeon Am2.</title>
        <authorList>
            <person name="Poehlein A."/>
            <person name="Protasov E."/>
            <person name="Platt K."/>
            <person name="Reeh H."/>
            <person name="Daniel R."/>
            <person name="Brune A."/>
        </authorList>
    </citation>
    <scope>NUCLEOTIDE SEQUENCE [LARGE SCALE GENOMIC DNA]</scope>
    <source>
        <strain evidence="4 5">Am2</strain>
    </source>
</reference>
<evidence type="ECO:0000259" key="3">
    <source>
        <dbReference type="Pfam" id="PF04895"/>
    </source>
</evidence>
<dbReference type="PANTHER" id="PTHR38136:SF2">
    <property type="entry name" value="DNA REPAIR PROTEIN"/>
    <property type="match status" value="1"/>
</dbReference>
<dbReference type="PANTHER" id="PTHR38136">
    <property type="entry name" value="DNA REPAIR PROTEIN"/>
    <property type="match status" value="1"/>
</dbReference>
<comment type="function">
    <text evidence="1">Involved in DNA damage repair.</text>
</comment>
<keyword evidence="1" id="KW-0227">DNA damage</keyword>
<dbReference type="InterPro" id="IPR033167">
    <property type="entry name" value="Nre"/>
</dbReference>
<evidence type="ECO:0000259" key="2">
    <source>
        <dbReference type="Pfam" id="PF04894"/>
    </source>
</evidence>
<dbReference type="HAMAP" id="MF_02096">
    <property type="entry name" value="Nre"/>
    <property type="match status" value="1"/>
</dbReference>
<feature type="domain" description="Archaeal Nre N-terminal" evidence="2">
    <location>
        <begin position="12"/>
        <end position="300"/>
    </location>
</feature>
<feature type="domain" description="Archaeal Nre C-terminal" evidence="3">
    <location>
        <begin position="311"/>
        <end position="419"/>
    </location>
</feature>
<dbReference type="AlphaFoldDB" id="A0AA96VHT3"/>
<protein>
    <recommendedName>
        <fullName evidence="1">DNA repair protein</fullName>
    </recommendedName>
</protein>
<dbReference type="Pfam" id="PF04895">
    <property type="entry name" value="Nre_C"/>
    <property type="match status" value="1"/>
</dbReference>
<dbReference type="InterPro" id="IPR006978">
    <property type="entry name" value="Nre_N"/>
</dbReference>
<dbReference type="GO" id="GO:0006281">
    <property type="term" value="P:DNA repair"/>
    <property type="evidence" value="ECO:0007669"/>
    <property type="project" value="UniProtKB-UniRule"/>
</dbReference>
<comment type="domain">
    <text evidence="1">Contains a predicted C4 metal binding domain at the N-terminus, which could be a zinc finger DNA binding domain.</text>
</comment>
<evidence type="ECO:0000313" key="4">
    <source>
        <dbReference type="EMBL" id="WNY26747.1"/>
    </source>
</evidence>
<name>A0AA96VHT3_9EURY</name>
<keyword evidence="1" id="KW-0234">DNA repair</keyword>
<dbReference type="GeneID" id="89227930"/>
<sequence>MSDCVHCKGKGLCGRPYCPILERFKSNTRITKSLSNVTSVFGPSPPSVFVGSYNYPNLSGGPLIPPSLELPELKVGGASAILQEKVEKNPGILEDSRQWHDLTMQDVISMRTALVRANTAFKPSDAKTNNPLLIKAQELALSKSPIDTEAWFKKPVVADLKFDSMMMPMGPSGQIKDFQITENPKVPNAVDRLVYDTDALSKDAILELYSDNVSSEQITRLMSIGLLGRDRRLVPTRWSITAVDDVSGKDLIARIKDYPHIREITLLSGEIFGNRFEILLLPGSFSFELLEIWMSHSVWNGAETYIGQDHEDFYGKKEYSNLTGGYYAARLPVLEYLESIKRQAFIFAIREINQNYWAPLGVWVVREAARVALQNKKIFETKEEALLDLSKRIMTPRAQWEAKTKLLYNRAVQMRLDSF</sequence>
<dbReference type="Pfam" id="PF04894">
    <property type="entry name" value="Nre_N"/>
    <property type="match status" value="1"/>
</dbReference>
<evidence type="ECO:0000313" key="5">
    <source>
        <dbReference type="Proteomes" id="UP001304970"/>
    </source>
</evidence>
<proteinExistence type="inferred from homology"/>
<keyword evidence="1" id="KW-0479">Metal-binding</keyword>
<dbReference type="RefSeq" id="WP_338098262.1">
    <property type="nucleotide sequence ID" value="NZ_CP131061.1"/>
</dbReference>